<accession>A0A2M8KJF3</accession>
<organism evidence="3 4">
    <name type="scientific">Candidatus Portnoybacteria bacterium CG10_big_fil_rev_8_21_14_0_10_44_7</name>
    <dbReference type="NCBI Taxonomy" id="1974816"/>
    <lineage>
        <taxon>Bacteria</taxon>
        <taxon>Candidatus Portnoyibacteriota</taxon>
    </lineage>
</organism>
<evidence type="ECO:0000313" key="3">
    <source>
        <dbReference type="EMBL" id="PJE60050.1"/>
    </source>
</evidence>
<dbReference type="AlphaFoldDB" id="A0A2M8KJF3"/>
<dbReference type="Proteomes" id="UP000231086">
    <property type="component" value="Unassembled WGS sequence"/>
</dbReference>
<evidence type="ECO:0000313" key="4">
    <source>
        <dbReference type="Proteomes" id="UP000231086"/>
    </source>
</evidence>
<dbReference type="EMBL" id="PFEA01000008">
    <property type="protein sequence ID" value="PJE60050.1"/>
    <property type="molecule type" value="Genomic_DNA"/>
</dbReference>
<sequence>MPFSLKKSRILLTGATGLVGGHLAEVLAKEGKHLFSIQRQKDRDSYFVKQGIDKKFKSIQADILDYSRLEEILNENKIEYIFHLAAKLRSDSLHQTVGFNIMGTNNILEAARNCKSLKGIIIASTNRAYVESGLSPKEMRHLSNSPYDLSKTAADLVAQAYVQRHRLPLVICRFGNVYGPGDRFNRIVSLIIKNILNKQTLKIKISGGKRSYIYAGDIAIGLLLAANHSHILEGQSINFDSKEEFSVIELITRISNITKKQCKYKIMGSMKEDIKMKKLKLNSKQKILKWEQQTKFEEGIRQTFNWHIKFK</sequence>
<dbReference type="InterPro" id="IPR036291">
    <property type="entry name" value="NAD(P)-bd_dom_sf"/>
</dbReference>
<protein>
    <recommendedName>
        <fullName evidence="2">NAD-dependent epimerase/dehydratase domain-containing protein</fullName>
    </recommendedName>
</protein>
<dbReference type="InterPro" id="IPR001509">
    <property type="entry name" value="Epimerase_deHydtase"/>
</dbReference>
<proteinExistence type="inferred from homology"/>
<reference evidence="4" key="1">
    <citation type="submission" date="2017-09" db="EMBL/GenBank/DDBJ databases">
        <title>Depth-based differentiation of microbial function through sediment-hosted aquifers and enrichment of novel symbionts in the deep terrestrial subsurface.</title>
        <authorList>
            <person name="Probst A.J."/>
            <person name="Ladd B."/>
            <person name="Jarett J.K."/>
            <person name="Geller-Mcgrath D.E."/>
            <person name="Sieber C.M.K."/>
            <person name="Emerson J.B."/>
            <person name="Anantharaman K."/>
            <person name="Thomas B.C."/>
            <person name="Malmstrom R."/>
            <person name="Stieglmeier M."/>
            <person name="Klingl A."/>
            <person name="Woyke T."/>
            <person name="Ryan C.M."/>
            <person name="Banfield J.F."/>
        </authorList>
    </citation>
    <scope>NUCLEOTIDE SEQUENCE [LARGE SCALE GENOMIC DNA]</scope>
</reference>
<evidence type="ECO:0000259" key="2">
    <source>
        <dbReference type="Pfam" id="PF01370"/>
    </source>
</evidence>
<gene>
    <name evidence="3" type="ORF">COU85_00380</name>
</gene>
<dbReference type="SUPFAM" id="SSF51735">
    <property type="entry name" value="NAD(P)-binding Rossmann-fold domains"/>
    <property type="match status" value="1"/>
</dbReference>
<dbReference type="PANTHER" id="PTHR43000">
    <property type="entry name" value="DTDP-D-GLUCOSE 4,6-DEHYDRATASE-RELATED"/>
    <property type="match status" value="1"/>
</dbReference>
<evidence type="ECO:0000256" key="1">
    <source>
        <dbReference type="ARBA" id="ARBA00007637"/>
    </source>
</evidence>
<comment type="caution">
    <text evidence="3">The sequence shown here is derived from an EMBL/GenBank/DDBJ whole genome shotgun (WGS) entry which is preliminary data.</text>
</comment>
<dbReference type="Pfam" id="PF01370">
    <property type="entry name" value="Epimerase"/>
    <property type="match status" value="1"/>
</dbReference>
<dbReference type="Gene3D" id="3.40.50.720">
    <property type="entry name" value="NAD(P)-binding Rossmann-like Domain"/>
    <property type="match status" value="1"/>
</dbReference>
<feature type="domain" description="NAD-dependent epimerase/dehydratase" evidence="2">
    <location>
        <begin position="10"/>
        <end position="237"/>
    </location>
</feature>
<name>A0A2M8KJF3_9BACT</name>
<comment type="similarity">
    <text evidence="1">Belongs to the NAD(P)-dependent epimerase/dehydratase family.</text>
</comment>